<dbReference type="Pfam" id="PF02643">
    <property type="entry name" value="DUF192"/>
    <property type="match status" value="1"/>
</dbReference>
<dbReference type="EMBL" id="MN739669">
    <property type="protein sequence ID" value="QHT19837.1"/>
    <property type="molecule type" value="Genomic_DNA"/>
</dbReference>
<dbReference type="AlphaFoldDB" id="A0A6C0DSP8"/>
<name>A0A6C0DSP8_9ZZZZ</name>
<dbReference type="Gene3D" id="2.60.120.1140">
    <property type="entry name" value="Protein of unknown function DUF192"/>
    <property type="match status" value="1"/>
</dbReference>
<evidence type="ECO:0008006" key="2">
    <source>
        <dbReference type="Google" id="ProtNLM"/>
    </source>
</evidence>
<organism evidence="1">
    <name type="scientific">viral metagenome</name>
    <dbReference type="NCBI Taxonomy" id="1070528"/>
    <lineage>
        <taxon>unclassified sequences</taxon>
        <taxon>metagenomes</taxon>
        <taxon>organismal metagenomes</taxon>
    </lineage>
</organism>
<accession>A0A6C0DSP8</accession>
<dbReference type="PANTHER" id="PTHR37953">
    <property type="entry name" value="UPF0127 PROTEIN MJ1496"/>
    <property type="match status" value="1"/>
</dbReference>
<dbReference type="InterPro" id="IPR003795">
    <property type="entry name" value="DUF192"/>
</dbReference>
<protein>
    <recommendedName>
        <fullName evidence="2">DUF192 domain-containing protein</fullName>
    </recommendedName>
</protein>
<dbReference type="PANTHER" id="PTHR37953:SF1">
    <property type="entry name" value="UPF0127 PROTEIN MJ1496"/>
    <property type="match status" value="1"/>
</dbReference>
<sequence length="134" mass="15713">MNNNVISIKINRVFKTEKSIQQGLMFVKKLPQNLGALFCMKDEKIHKFWMKNTYVSLDVIFLDKNFKIVGFVENTNPLDLSFVYVNYPSKYVIEIKSGFIKKNNIHVGNIVKPIYIKKTKRNSNSKRHNKTKKV</sequence>
<proteinExistence type="predicted"/>
<dbReference type="InterPro" id="IPR038695">
    <property type="entry name" value="Saro_0823-like_sf"/>
</dbReference>
<evidence type="ECO:0000313" key="1">
    <source>
        <dbReference type="EMBL" id="QHT19837.1"/>
    </source>
</evidence>
<reference evidence="1" key="1">
    <citation type="journal article" date="2020" name="Nature">
        <title>Giant virus diversity and host interactions through global metagenomics.</title>
        <authorList>
            <person name="Schulz F."/>
            <person name="Roux S."/>
            <person name="Paez-Espino D."/>
            <person name="Jungbluth S."/>
            <person name="Walsh D.A."/>
            <person name="Denef V.J."/>
            <person name="McMahon K.D."/>
            <person name="Konstantinidis K.T."/>
            <person name="Eloe-Fadrosh E.A."/>
            <person name="Kyrpides N.C."/>
            <person name="Woyke T."/>
        </authorList>
    </citation>
    <scope>NUCLEOTIDE SEQUENCE</scope>
    <source>
        <strain evidence="1">GVMAG-M-3300023174-5</strain>
    </source>
</reference>